<dbReference type="EMBL" id="JBHUOP010000003">
    <property type="protein sequence ID" value="MFD2840484.1"/>
    <property type="molecule type" value="Genomic_DNA"/>
</dbReference>
<reference evidence="3" key="1">
    <citation type="journal article" date="2019" name="Int. J. Syst. Evol. Microbiol.">
        <title>The Global Catalogue of Microorganisms (GCM) 10K type strain sequencing project: providing services to taxonomists for standard genome sequencing and annotation.</title>
        <authorList>
            <consortium name="The Broad Institute Genomics Platform"/>
            <consortium name="The Broad Institute Genome Sequencing Center for Infectious Disease"/>
            <person name="Wu L."/>
            <person name="Ma J."/>
        </authorList>
    </citation>
    <scope>NUCLEOTIDE SEQUENCE [LARGE SCALE GENOMIC DNA]</scope>
    <source>
        <strain evidence="3">KCTC 33576</strain>
    </source>
</reference>
<organism evidence="2 3">
    <name type="scientific">Populibacterium corticicola</name>
    <dbReference type="NCBI Taxonomy" id="1812826"/>
    <lineage>
        <taxon>Bacteria</taxon>
        <taxon>Bacillati</taxon>
        <taxon>Actinomycetota</taxon>
        <taxon>Actinomycetes</taxon>
        <taxon>Micrococcales</taxon>
        <taxon>Jonesiaceae</taxon>
        <taxon>Populibacterium</taxon>
    </lineage>
</organism>
<evidence type="ECO:0000313" key="2">
    <source>
        <dbReference type="EMBL" id="MFD2840484.1"/>
    </source>
</evidence>
<dbReference type="RefSeq" id="WP_377466337.1">
    <property type="nucleotide sequence ID" value="NZ_JBHUOP010000003.1"/>
</dbReference>
<dbReference type="Gene3D" id="3.40.50.720">
    <property type="entry name" value="NAD(P)-binding Rossmann-like Domain"/>
    <property type="match status" value="1"/>
</dbReference>
<sequence length="113" mass="12432">MGASGKVGSLVANKLEAEGHLVRRASRSSSVPFDWNDRTTWPQVISGVDAVFFLPTETLNLEDRSAFVAVAKDEGVKRIVQLSVRGLSREGEHRPTEQAVTRSGLQWTLLRPC</sequence>
<dbReference type="InterPro" id="IPR036291">
    <property type="entry name" value="NAD(P)-bd_dom_sf"/>
</dbReference>
<dbReference type="InterPro" id="IPR016040">
    <property type="entry name" value="NAD(P)-bd_dom"/>
</dbReference>
<gene>
    <name evidence="2" type="ORF">ACFSYH_07850</name>
</gene>
<evidence type="ECO:0000259" key="1">
    <source>
        <dbReference type="Pfam" id="PF13460"/>
    </source>
</evidence>
<comment type="caution">
    <text evidence="2">The sequence shown here is derived from an EMBL/GenBank/DDBJ whole genome shotgun (WGS) entry which is preliminary data.</text>
</comment>
<dbReference type="SUPFAM" id="SSF51735">
    <property type="entry name" value="NAD(P)-binding Rossmann-fold domains"/>
    <property type="match status" value="1"/>
</dbReference>
<dbReference type="Pfam" id="PF13460">
    <property type="entry name" value="NAD_binding_10"/>
    <property type="match status" value="1"/>
</dbReference>
<evidence type="ECO:0000313" key="3">
    <source>
        <dbReference type="Proteomes" id="UP001597391"/>
    </source>
</evidence>
<name>A0ABW5XFF3_9MICO</name>
<protein>
    <submittedName>
        <fullName evidence="2">SDR family oxidoreductase</fullName>
    </submittedName>
</protein>
<dbReference type="Proteomes" id="UP001597391">
    <property type="component" value="Unassembled WGS sequence"/>
</dbReference>
<dbReference type="PANTHER" id="PTHR43162">
    <property type="match status" value="1"/>
</dbReference>
<accession>A0ABW5XFF3</accession>
<dbReference type="PANTHER" id="PTHR43162:SF1">
    <property type="entry name" value="PRESTALK A DIFFERENTIATION PROTEIN A"/>
    <property type="match status" value="1"/>
</dbReference>
<dbReference type="InterPro" id="IPR051604">
    <property type="entry name" value="Ergot_Alk_Oxidoreductase"/>
</dbReference>
<feature type="domain" description="NAD(P)-binding" evidence="1">
    <location>
        <begin position="2"/>
        <end position="112"/>
    </location>
</feature>
<keyword evidence="3" id="KW-1185">Reference proteome</keyword>
<proteinExistence type="predicted"/>